<accession>A0A6J2XPT6</accession>
<dbReference type="InParanoid" id="A0A6J2XPT6"/>
<dbReference type="PANTHER" id="PTHR46599">
    <property type="entry name" value="PIGGYBAC TRANSPOSABLE ELEMENT-DERIVED PROTEIN 4"/>
    <property type="match status" value="1"/>
</dbReference>
<feature type="compositionally biased region" description="Polar residues" evidence="1">
    <location>
        <begin position="93"/>
        <end position="102"/>
    </location>
</feature>
<dbReference type="RefSeq" id="XP_030753387.1">
    <property type="nucleotide sequence ID" value="XM_030897527.1"/>
</dbReference>
<dbReference type="Pfam" id="PF13843">
    <property type="entry name" value="DDE_Tnp_1_7"/>
    <property type="match status" value="1"/>
</dbReference>
<dbReference type="InterPro" id="IPR029526">
    <property type="entry name" value="PGBD"/>
</dbReference>
<dbReference type="PANTHER" id="PTHR46599:SF3">
    <property type="entry name" value="PIGGYBAC TRANSPOSABLE ELEMENT-DERIVED PROTEIN 4"/>
    <property type="match status" value="1"/>
</dbReference>
<dbReference type="GeneID" id="115880326"/>
<dbReference type="AlphaFoldDB" id="A0A6J2XPT6"/>
<reference evidence="4" key="1">
    <citation type="submission" date="2025-08" db="UniProtKB">
        <authorList>
            <consortium name="RefSeq"/>
        </authorList>
    </citation>
    <scope>IDENTIFICATION</scope>
    <source>
        <tissue evidence="4">Gonads</tissue>
    </source>
</reference>
<feature type="compositionally biased region" description="Acidic residues" evidence="1">
    <location>
        <begin position="557"/>
        <end position="569"/>
    </location>
</feature>
<dbReference type="KEGG" id="soy:115880326"/>
<proteinExistence type="predicted"/>
<organism evidence="3 4">
    <name type="scientific">Sitophilus oryzae</name>
    <name type="common">Rice weevil</name>
    <name type="synonym">Curculio oryzae</name>
    <dbReference type="NCBI Taxonomy" id="7048"/>
    <lineage>
        <taxon>Eukaryota</taxon>
        <taxon>Metazoa</taxon>
        <taxon>Ecdysozoa</taxon>
        <taxon>Arthropoda</taxon>
        <taxon>Hexapoda</taxon>
        <taxon>Insecta</taxon>
        <taxon>Pterygota</taxon>
        <taxon>Neoptera</taxon>
        <taxon>Endopterygota</taxon>
        <taxon>Coleoptera</taxon>
        <taxon>Polyphaga</taxon>
        <taxon>Cucujiformia</taxon>
        <taxon>Curculionidae</taxon>
        <taxon>Dryophthorinae</taxon>
        <taxon>Sitophilus</taxon>
    </lineage>
</organism>
<protein>
    <submittedName>
        <fullName evidence="4">Uncharacterized protein LOC115880326</fullName>
    </submittedName>
</protein>
<evidence type="ECO:0000313" key="3">
    <source>
        <dbReference type="Proteomes" id="UP000504635"/>
    </source>
</evidence>
<sequence length="569" mass="65725">MVIFTNLLQVFCRYLIFYDETTKYLAFAWYEMSDPMEAGPSGSGRYTPPLPMEEDFVLDENRPPEPEGDPPDSPELLVTKEFDEDDNPLNFLMNCSDTVSPDETQEEDTGMERDETASPLRKKPKYSWNTLYKIYTKFPFEVEPGLQNLRPESGYSALDCFKLFWDDELIDLMVQETNKYARSKFIRPGYHKDFLSGWMDVDVREMKEFISLIIYMSMTKFPDFMAYWSTHPVWETSVACKIMTPTRFQRLITFLHFGTDGSDSYLAKINPVVHRLNENFRKYKIAGRGLYVYMTSIYLRKKYRYIERGTRPKRGCRMLRVLDKDLYTHRIELEHPECETAPLRPSLAKKHVLNSLDGLLDVGRVVNVQGTFVSVDLAKELLRRKTYLAGMIRTKSRGTPKELYQLGADSPLMAGYQSLDGICALNWFQKGKRAKGGNRFYFGLTTYHEPDPITPSNPNPTAAQVVPWFLRYLYSCHQYYLAAEKHSVPSCAAYEEALWHGRVAMELIASVVATNAFVLYNMLNDESISMFRFRDALFRQLADNSGLPYVSSGNEASDPEMVEDESLPD</sequence>
<name>A0A6J2XPT6_SITOR</name>
<feature type="region of interest" description="Disordered" evidence="1">
    <location>
        <begin position="549"/>
        <end position="569"/>
    </location>
</feature>
<keyword evidence="3" id="KW-1185">Reference proteome</keyword>
<gene>
    <name evidence="4" type="primary">LOC115880326</name>
</gene>
<feature type="domain" description="PiggyBac transposable element-derived protein" evidence="2">
    <location>
        <begin position="157"/>
        <end position="415"/>
    </location>
</feature>
<dbReference type="OrthoDB" id="5876240at2759"/>
<feature type="region of interest" description="Disordered" evidence="1">
    <location>
        <begin position="38"/>
        <end position="76"/>
    </location>
</feature>
<dbReference type="Proteomes" id="UP000504635">
    <property type="component" value="Unplaced"/>
</dbReference>
<evidence type="ECO:0000256" key="1">
    <source>
        <dbReference type="SAM" id="MobiDB-lite"/>
    </source>
</evidence>
<feature type="region of interest" description="Disordered" evidence="1">
    <location>
        <begin position="93"/>
        <end position="119"/>
    </location>
</feature>
<evidence type="ECO:0000259" key="2">
    <source>
        <dbReference type="Pfam" id="PF13843"/>
    </source>
</evidence>
<evidence type="ECO:0000313" key="4">
    <source>
        <dbReference type="RefSeq" id="XP_030753387.1"/>
    </source>
</evidence>